<dbReference type="RefSeq" id="WP_345169516.1">
    <property type="nucleotide sequence ID" value="NZ_BAABJK010000009.1"/>
</dbReference>
<evidence type="ECO:0000313" key="2">
    <source>
        <dbReference type="EMBL" id="GAA4974268.1"/>
    </source>
</evidence>
<keyword evidence="1" id="KW-1133">Transmembrane helix</keyword>
<sequence length="173" mass="19375">MKKLAYIILGFIIGAVLTYYFCPRDLGEETLHTKIIKPKGLVSPGQAKKLNDNWTKFREAAVDSAAKKQGRNKDNRSTWWSIEDIENYIKFAKNQTDSLKYNLTGIRVYSGVYGDNAGRTKKNLSTMFLIPTVKKGKAEASMNPFNMMLQKGDDCEECDGLNDGTGGNNSYPN</sequence>
<dbReference type="Proteomes" id="UP001501692">
    <property type="component" value="Unassembled WGS sequence"/>
</dbReference>
<gene>
    <name evidence="2" type="ORF">GCM10023315_25960</name>
</gene>
<keyword evidence="3" id="KW-1185">Reference proteome</keyword>
<dbReference type="EMBL" id="BAABJK010000009">
    <property type="protein sequence ID" value="GAA4974268.1"/>
    <property type="molecule type" value="Genomic_DNA"/>
</dbReference>
<name>A0ABP9HMA3_9FLAO</name>
<accession>A0ABP9HMA3</accession>
<organism evidence="2 3">
    <name type="scientific">Algibacter aquimarinus</name>
    <dbReference type="NCBI Taxonomy" id="1136748"/>
    <lineage>
        <taxon>Bacteria</taxon>
        <taxon>Pseudomonadati</taxon>
        <taxon>Bacteroidota</taxon>
        <taxon>Flavobacteriia</taxon>
        <taxon>Flavobacteriales</taxon>
        <taxon>Flavobacteriaceae</taxon>
        <taxon>Algibacter</taxon>
    </lineage>
</organism>
<keyword evidence="1" id="KW-0472">Membrane</keyword>
<evidence type="ECO:0000256" key="1">
    <source>
        <dbReference type="SAM" id="Phobius"/>
    </source>
</evidence>
<protein>
    <submittedName>
        <fullName evidence="2">Uncharacterized protein</fullName>
    </submittedName>
</protein>
<proteinExistence type="predicted"/>
<comment type="caution">
    <text evidence="2">The sequence shown here is derived from an EMBL/GenBank/DDBJ whole genome shotgun (WGS) entry which is preliminary data.</text>
</comment>
<feature type="transmembrane region" description="Helical" evidence="1">
    <location>
        <begin position="6"/>
        <end position="22"/>
    </location>
</feature>
<evidence type="ECO:0000313" key="3">
    <source>
        <dbReference type="Proteomes" id="UP001501692"/>
    </source>
</evidence>
<keyword evidence="1" id="KW-0812">Transmembrane</keyword>
<reference evidence="3" key="1">
    <citation type="journal article" date="2019" name="Int. J. Syst. Evol. Microbiol.">
        <title>The Global Catalogue of Microorganisms (GCM) 10K type strain sequencing project: providing services to taxonomists for standard genome sequencing and annotation.</title>
        <authorList>
            <consortium name="The Broad Institute Genomics Platform"/>
            <consortium name="The Broad Institute Genome Sequencing Center for Infectious Disease"/>
            <person name="Wu L."/>
            <person name="Ma J."/>
        </authorList>
    </citation>
    <scope>NUCLEOTIDE SEQUENCE [LARGE SCALE GENOMIC DNA]</scope>
    <source>
        <strain evidence="3">JCM 18287</strain>
    </source>
</reference>